<reference evidence="2" key="1">
    <citation type="submission" date="2014-11" db="EMBL/GenBank/DDBJ databases">
        <authorList>
            <person name="Amaro Gonzalez C."/>
        </authorList>
    </citation>
    <scope>NUCLEOTIDE SEQUENCE</scope>
</reference>
<evidence type="ECO:0000256" key="1">
    <source>
        <dbReference type="SAM" id="MobiDB-lite"/>
    </source>
</evidence>
<reference evidence="2" key="2">
    <citation type="journal article" date="2015" name="Fish Shellfish Immunol.">
        <title>Early steps in the European eel (Anguilla anguilla)-Vibrio vulnificus interaction in the gills: Role of the RtxA13 toxin.</title>
        <authorList>
            <person name="Callol A."/>
            <person name="Pajuelo D."/>
            <person name="Ebbesson L."/>
            <person name="Teles M."/>
            <person name="MacKenzie S."/>
            <person name="Amaro C."/>
        </authorList>
    </citation>
    <scope>NUCLEOTIDE SEQUENCE</scope>
</reference>
<dbReference type="EMBL" id="GBXM01013989">
    <property type="protein sequence ID" value="JAH94588.1"/>
    <property type="molecule type" value="Transcribed_RNA"/>
</dbReference>
<protein>
    <submittedName>
        <fullName evidence="2">Uncharacterized protein</fullName>
    </submittedName>
</protein>
<feature type="compositionally biased region" description="Polar residues" evidence="1">
    <location>
        <begin position="19"/>
        <end position="30"/>
    </location>
</feature>
<name>A0A0E9WYQ7_ANGAN</name>
<evidence type="ECO:0000313" key="2">
    <source>
        <dbReference type="EMBL" id="JAH94588.1"/>
    </source>
</evidence>
<feature type="compositionally biased region" description="Basic and acidic residues" evidence="1">
    <location>
        <begin position="8"/>
        <end position="18"/>
    </location>
</feature>
<organism evidence="2">
    <name type="scientific">Anguilla anguilla</name>
    <name type="common">European freshwater eel</name>
    <name type="synonym">Muraena anguilla</name>
    <dbReference type="NCBI Taxonomy" id="7936"/>
    <lineage>
        <taxon>Eukaryota</taxon>
        <taxon>Metazoa</taxon>
        <taxon>Chordata</taxon>
        <taxon>Craniata</taxon>
        <taxon>Vertebrata</taxon>
        <taxon>Euteleostomi</taxon>
        <taxon>Actinopterygii</taxon>
        <taxon>Neopterygii</taxon>
        <taxon>Teleostei</taxon>
        <taxon>Anguilliformes</taxon>
        <taxon>Anguillidae</taxon>
        <taxon>Anguilla</taxon>
    </lineage>
</organism>
<feature type="region of interest" description="Disordered" evidence="1">
    <location>
        <begin position="1"/>
        <end position="37"/>
    </location>
</feature>
<accession>A0A0E9WYQ7</accession>
<proteinExistence type="predicted"/>
<sequence length="51" mass="6140">MQRNTLEQSRHLNAREQHTQQNAYRQQSLEQSKRNKMCSLNKMYSVGVECR</sequence>
<dbReference type="AlphaFoldDB" id="A0A0E9WYQ7"/>